<comment type="caution">
    <text evidence="2">The sequence shown here is derived from an EMBL/GenBank/DDBJ whole genome shotgun (WGS) entry which is preliminary data.</text>
</comment>
<keyword evidence="1" id="KW-0812">Transmembrane</keyword>
<evidence type="ECO:0008006" key="4">
    <source>
        <dbReference type="Google" id="ProtNLM"/>
    </source>
</evidence>
<feature type="transmembrane region" description="Helical" evidence="1">
    <location>
        <begin position="49"/>
        <end position="69"/>
    </location>
</feature>
<name>A0A1E3AXA2_9FIRM</name>
<protein>
    <recommendedName>
        <fullName evidence="4">Acyltransferase family protein</fullName>
    </recommendedName>
</protein>
<reference evidence="2 3" key="1">
    <citation type="submission" date="2016-07" db="EMBL/GenBank/DDBJ databases">
        <title>Characterization of isolates of Eisenbergiella tayi derived from blood cultures, using whole genome sequencing.</title>
        <authorList>
            <person name="Burdz T."/>
            <person name="Wiebe D."/>
            <person name="Huynh C."/>
            <person name="Bernard K."/>
        </authorList>
    </citation>
    <scope>NUCLEOTIDE SEQUENCE [LARGE SCALE GENOMIC DNA]</scope>
    <source>
        <strain evidence="2 3">NML 120489</strain>
    </source>
</reference>
<dbReference type="EMBL" id="MCGI01000001">
    <property type="protein sequence ID" value="ODM13342.1"/>
    <property type="molecule type" value="Genomic_DNA"/>
</dbReference>
<dbReference type="Proteomes" id="UP000095003">
    <property type="component" value="Unassembled WGS sequence"/>
</dbReference>
<proteinExistence type="predicted"/>
<feature type="transmembrane region" description="Helical" evidence="1">
    <location>
        <begin position="12"/>
        <end position="29"/>
    </location>
</feature>
<keyword evidence="1" id="KW-0472">Membrane</keyword>
<sequence>MMSKNVNSIDICKFIMSICVVAIHIHPLANCNNDLLLSVYNNIVSLAVPFFLLQQDIFYFIEWGIIYLVRKL</sequence>
<evidence type="ECO:0000256" key="1">
    <source>
        <dbReference type="SAM" id="Phobius"/>
    </source>
</evidence>
<keyword evidence="1" id="KW-1133">Transmembrane helix</keyword>
<accession>A0A1E3AXA2</accession>
<gene>
    <name evidence="2" type="ORF">BEH84_01057</name>
</gene>
<evidence type="ECO:0000313" key="2">
    <source>
        <dbReference type="EMBL" id="ODM13342.1"/>
    </source>
</evidence>
<organism evidence="2 3">
    <name type="scientific">Eisenbergiella tayi</name>
    <dbReference type="NCBI Taxonomy" id="1432052"/>
    <lineage>
        <taxon>Bacteria</taxon>
        <taxon>Bacillati</taxon>
        <taxon>Bacillota</taxon>
        <taxon>Clostridia</taxon>
        <taxon>Lachnospirales</taxon>
        <taxon>Lachnospiraceae</taxon>
        <taxon>Eisenbergiella</taxon>
    </lineage>
</organism>
<dbReference type="AlphaFoldDB" id="A0A1E3AXA2"/>
<evidence type="ECO:0000313" key="3">
    <source>
        <dbReference type="Proteomes" id="UP000095003"/>
    </source>
</evidence>